<dbReference type="Proteomes" id="UP000770586">
    <property type="component" value="Unassembled WGS sequence"/>
</dbReference>
<dbReference type="SUPFAM" id="SSF58104">
    <property type="entry name" value="Methyl-accepting chemotaxis protein (MCP) signaling domain"/>
    <property type="match status" value="1"/>
</dbReference>
<comment type="caution">
    <text evidence="8">The sequence shown here is derived from an EMBL/GenBank/DDBJ whole genome shotgun (WGS) entry which is preliminary data.</text>
</comment>
<organism evidence="8 9">
    <name type="scientific">Halorubrum trapanicum</name>
    <dbReference type="NCBI Taxonomy" id="29284"/>
    <lineage>
        <taxon>Archaea</taxon>
        <taxon>Methanobacteriati</taxon>
        <taxon>Methanobacteriota</taxon>
        <taxon>Stenosarchaea group</taxon>
        <taxon>Halobacteria</taxon>
        <taxon>Halobacteriales</taxon>
        <taxon>Haloferacaceae</taxon>
        <taxon>Halorubrum</taxon>
    </lineage>
</organism>
<feature type="compositionally biased region" description="Polar residues" evidence="4">
    <location>
        <begin position="577"/>
        <end position="586"/>
    </location>
</feature>
<evidence type="ECO:0000256" key="2">
    <source>
        <dbReference type="ARBA" id="ARBA00029447"/>
    </source>
</evidence>
<accession>A0A8J7UMR0</accession>
<gene>
    <name evidence="8" type="ORF">J2744_000588</name>
</gene>
<keyword evidence="5" id="KW-0812">Transmembrane</keyword>
<feature type="transmembrane region" description="Helical" evidence="5">
    <location>
        <begin position="63"/>
        <end position="84"/>
    </location>
</feature>
<dbReference type="PROSITE" id="PS50111">
    <property type="entry name" value="CHEMOTAXIS_TRANSDUC_2"/>
    <property type="match status" value="1"/>
</dbReference>
<evidence type="ECO:0000256" key="1">
    <source>
        <dbReference type="ARBA" id="ARBA00023224"/>
    </source>
</evidence>
<reference evidence="8 9" key="1">
    <citation type="submission" date="2021-03" db="EMBL/GenBank/DDBJ databases">
        <title>Genomic Encyclopedia of Type Strains, Phase IV (KMG-IV): sequencing the most valuable type-strain genomes for metagenomic binning, comparative biology and taxonomic classification.</title>
        <authorList>
            <person name="Goeker M."/>
        </authorList>
    </citation>
    <scope>NUCLEOTIDE SEQUENCE [LARGE SCALE GENOMIC DNA]</scope>
    <source>
        <strain evidence="8 9">DSM 12287</strain>
    </source>
</reference>
<sequence>MSTTRQRRPGIRGRYEALLWRTMDALGVTESIERKVVTAVGIQFLVTVGIFLTQFLVSGTAAYVVSGTLFLGAVVAIYNTLLIVRRDFSGPIRALEREAEAIAAGEIDGGNWDGGANAPGDAASALDPSQPDEIGSLVGAFGEVHGYLTTVSAQAEALAAQEFDDPALDEEVPGSFGESLDEMAENLAAYTTELEALVDAFGDAAERAQDGDLTATIDEEALATDEQRYAELVENYNRLVATLGETLGDVGAFTADVAGTADDVRASMDEVDDASGEVAGSVQEISDGAAEQTDELEAIAGEMNTLSATVEEIAASADDAAETARDAAERGRSGREEAAEAIAELETLETRIGETAAAVTDLADRVGEIDEIAAVIDEIAEETNLLALNASIEAARADGSGDGFAVVADEVKSLAEETRESAAEISGRIEEVQTASAETAADAEAMETQVAEGVETIESTLREFEGVVEDVTTVDETVQEISDATDDQARTTQEVVDMVDGVASVSKQTATEAETVAAAAEEQTATVSEVTGQVHTLSDQSDELLARLNEFEVPDGNGGTADAVGGSTDPDPATGAGTRSATGDDD</sequence>
<evidence type="ECO:0000313" key="9">
    <source>
        <dbReference type="Proteomes" id="UP000770586"/>
    </source>
</evidence>
<dbReference type="Pfam" id="PF00015">
    <property type="entry name" value="MCPsignal"/>
    <property type="match status" value="1"/>
</dbReference>
<dbReference type="AlphaFoldDB" id="A0A8J7UMR0"/>
<evidence type="ECO:0000313" key="8">
    <source>
        <dbReference type="EMBL" id="MBP1900930.1"/>
    </source>
</evidence>
<dbReference type="Gene3D" id="1.10.287.950">
    <property type="entry name" value="Methyl-accepting chemotaxis protein"/>
    <property type="match status" value="1"/>
</dbReference>
<comment type="similarity">
    <text evidence="2">Belongs to the methyl-accepting chemotaxis (MCP) protein family.</text>
</comment>
<evidence type="ECO:0000256" key="3">
    <source>
        <dbReference type="PROSITE-ProRule" id="PRU00284"/>
    </source>
</evidence>
<feature type="domain" description="HAMP" evidence="7">
    <location>
        <begin position="198"/>
        <end position="248"/>
    </location>
</feature>
<dbReference type="CDD" id="cd11386">
    <property type="entry name" value="MCP_signal"/>
    <property type="match status" value="1"/>
</dbReference>
<dbReference type="EMBL" id="JAGGKE010000002">
    <property type="protein sequence ID" value="MBP1900930.1"/>
    <property type="molecule type" value="Genomic_DNA"/>
</dbReference>
<dbReference type="InterPro" id="IPR004090">
    <property type="entry name" value="Chemotax_Me-accpt_rcpt"/>
</dbReference>
<dbReference type="GO" id="GO:0004888">
    <property type="term" value="F:transmembrane signaling receptor activity"/>
    <property type="evidence" value="ECO:0007669"/>
    <property type="project" value="InterPro"/>
</dbReference>
<dbReference type="SMART" id="SM00304">
    <property type="entry name" value="HAMP"/>
    <property type="match status" value="4"/>
</dbReference>
<dbReference type="PRINTS" id="PR00260">
    <property type="entry name" value="CHEMTRNSDUCR"/>
</dbReference>
<dbReference type="GO" id="GO:0016020">
    <property type="term" value="C:membrane"/>
    <property type="evidence" value="ECO:0007669"/>
    <property type="project" value="InterPro"/>
</dbReference>
<dbReference type="GO" id="GO:0006935">
    <property type="term" value="P:chemotaxis"/>
    <property type="evidence" value="ECO:0007669"/>
    <property type="project" value="InterPro"/>
</dbReference>
<feature type="transmembrane region" description="Helical" evidence="5">
    <location>
        <begin position="36"/>
        <end position="57"/>
    </location>
</feature>
<dbReference type="InterPro" id="IPR004089">
    <property type="entry name" value="MCPsignal_dom"/>
</dbReference>
<dbReference type="GO" id="GO:0007165">
    <property type="term" value="P:signal transduction"/>
    <property type="evidence" value="ECO:0007669"/>
    <property type="project" value="UniProtKB-KW"/>
</dbReference>
<dbReference type="PROSITE" id="PS50885">
    <property type="entry name" value="HAMP"/>
    <property type="match status" value="1"/>
</dbReference>
<keyword evidence="5" id="KW-1133">Transmembrane helix</keyword>
<dbReference type="PANTHER" id="PTHR32089">
    <property type="entry name" value="METHYL-ACCEPTING CHEMOTAXIS PROTEIN MCPB"/>
    <property type="match status" value="1"/>
</dbReference>
<dbReference type="SMART" id="SM00283">
    <property type="entry name" value="MA"/>
    <property type="match status" value="1"/>
</dbReference>
<protein>
    <submittedName>
        <fullName evidence="8">Methyl-accepting chemotaxis protein</fullName>
    </submittedName>
</protein>
<feature type="domain" description="Methyl-accepting transducer" evidence="6">
    <location>
        <begin position="267"/>
        <end position="503"/>
    </location>
</feature>
<evidence type="ECO:0000259" key="7">
    <source>
        <dbReference type="PROSITE" id="PS50885"/>
    </source>
</evidence>
<keyword evidence="1 3" id="KW-0807">Transducer</keyword>
<keyword evidence="9" id="KW-1185">Reference proteome</keyword>
<name>A0A8J7UMR0_9EURY</name>
<evidence type="ECO:0000256" key="4">
    <source>
        <dbReference type="SAM" id="MobiDB-lite"/>
    </source>
</evidence>
<feature type="region of interest" description="Disordered" evidence="4">
    <location>
        <begin position="550"/>
        <end position="586"/>
    </location>
</feature>
<evidence type="ECO:0000256" key="5">
    <source>
        <dbReference type="SAM" id="Phobius"/>
    </source>
</evidence>
<dbReference type="PANTHER" id="PTHR32089:SF112">
    <property type="entry name" value="LYSOZYME-LIKE PROTEIN-RELATED"/>
    <property type="match status" value="1"/>
</dbReference>
<dbReference type="InterPro" id="IPR003660">
    <property type="entry name" value="HAMP_dom"/>
</dbReference>
<keyword evidence="5" id="KW-0472">Membrane</keyword>
<evidence type="ECO:0000259" key="6">
    <source>
        <dbReference type="PROSITE" id="PS50111"/>
    </source>
</evidence>
<proteinExistence type="inferred from homology"/>